<name>A0A1I2TP55_9BACI</name>
<dbReference type="FunFam" id="1.10.579.10:FF:000003">
    <property type="entry name" value="Deoxyribodipyrimidine photo-lyase"/>
    <property type="match status" value="1"/>
</dbReference>
<feature type="site" description="Electron transfer via tryptophanyl radical" evidence="9">
    <location>
        <position position="382"/>
    </location>
</feature>
<gene>
    <name evidence="12" type="ORF">SAMN05216353_1775</name>
</gene>
<evidence type="ECO:0000256" key="1">
    <source>
        <dbReference type="ARBA" id="ARBA00001932"/>
    </source>
</evidence>
<feature type="binding site" evidence="8">
    <location>
        <position position="272"/>
    </location>
    <ligand>
        <name>FAD</name>
        <dbReference type="ChEBI" id="CHEBI:57692"/>
    </ligand>
</feature>
<dbReference type="PRINTS" id="PR00147">
    <property type="entry name" value="DNAPHOTLYASE"/>
</dbReference>
<keyword evidence="12" id="KW-0456">Lyase</keyword>
<sequence>MTTRAIWFRRDLRLNDHTAISKALEHADDEDEILLFFHIHPDLNEEFTARHDYFFQTLKAFVEDAEEKGLAVHFIIGKTSDAFTHLVEKHDVEAVYYNRDESGFGLKRDNEVNKCLKESDVHVFSYVDHHMHGAKEVTKKTGGYYKVFTPYYKQWKQLQKPAVQKVDHERLSQLTIDKRDEFKNGYKAYQNLISKTTREFDKVGENDALDHFYDFLDEAIYEYEKDRDFPAVDGTSRMSRFLRTGAISIRTVYHLIHDQVDYRKNTEGVETYISELAWRDFYNMIYHFYPNAGDEEMVEKYQGLPWNYDEDLFDQWKEGRTGFPIIDAAMRQMNETGWMHNRLRMAVASFLTKDLLMDWRAGERYFAEQLIDYDAASNIGGWQWAASTGTDPVPYFRVFNPTRQSERFDPHGRFIKEWVPELIDVEKKYIHEPAKMSEEDQKQAGCIIGKDYPEPMVDHKTMRVRAIEMFKNEKEAESSS</sequence>
<dbReference type="PROSITE" id="PS51645">
    <property type="entry name" value="PHR_CRY_ALPHA_BETA"/>
    <property type="match status" value="1"/>
</dbReference>
<evidence type="ECO:0000259" key="11">
    <source>
        <dbReference type="PROSITE" id="PS51645"/>
    </source>
</evidence>
<feature type="domain" description="Photolyase/cryptochrome alpha/beta" evidence="11">
    <location>
        <begin position="2"/>
        <end position="131"/>
    </location>
</feature>
<comment type="similarity">
    <text evidence="10">Belongs to the DNA photolyase family.</text>
</comment>
<dbReference type="SUPFAM" id="SSF52425">
    <property type="entry name" value="Cryptochrome/photolyase, N-terminal domain"/>
    <property type="match status" value="1"/>
</dbReference>
<dbReference type="Proteomes" id="UP000198897">
    <property type="component" value="Unassembled WGS sequence"/>
</dbReference>
<keyword evidence="5 8" id="KW-0274">FAD</keyword>
<feature type="binding site" evidence="8">
    <location>
        <begin position="372"/>
        <end position="374"/>
    </location>
    <ligand>
        <name>FAD</name>
        <dbReference type="ChEBI" id="CHEBI:57692"/>
    </ligand>
</feature>
<reference evidence="13" key="1">
    <citation type="submission" date="2016-10" db="EMBL/GenBank/DDBJ databases">
        <authorList>
            <person name="Varghese N."/>
            <person name="Submissions S."/>
        </authorList>
    </citation>
    <scope>NUCLEOTIDE SEQUENCE [LARGE SCALE GENOMIC DNA]</scope>
    <source>
        <strain evidence="13">FP5</strain>
    </source>
</reference>
<feature type="binding site" evidence="8">
    <location>
        <begin position="235"/>
        <end position="239"/>
    </location>
    <ligand>
        <name>FAD</name>
        <dbReference type="ChEBI" id="CHEBI:57692"/>
    </ligand>
</feature>
<dbReference type="Gene3D" id="1.10.579.10">
    <property type="entry name" value="DNA Cyclobutane Dipyrimidine Photolyase, subunit A, domain 3"/>
    <property type="match status" value="1"/>
</dbReference>
<dbReference type="InterPro" id="IPR036155">
    <property type="entry name" value="Crypto/Photolyase_N_sf"/>
</dbReference>
<proteinExistence type="inferred from homology"/>
<dbReference type="InterPro" id="IPR018394">
    <property type="entry name" value="DNA_photolyase_1_CS_C"/>
</dbReference>
<dbReference type="GO" id="GO:0000719">
    <property type="term" value="P:photoreactive repair"/>
    <property type="evidence" value="ECO:0007669"/>
    <property type="project" value="UniProtKB-ARBA"/>
</dbReference>
<organism evidence="12 13">
    <name type="scientific">Halobacillus alkaliphilus</name>
    <dbReference type="NCBI Taxonomy" id="396056"/>
    <lineage>
        <taxon>Bacteria</taxon>
        <taxon>Bacillati</taxon>
        <taxon>Bacillota</taxon>
        <taxon>Bacilli</taxon>
        <taxon>Bacillales</taxon>
        <taxon>Bacillaceae</taxon>
        <taxon>Halobacillus</taxon>
    </lineage>
</organism>
<dbReference type="AlphaFoldDB" id="A0A1I2TP55"/>
<dbReference type="RefSeq" id="WP_089754970.1">
    <property type="nucleotide sequence ID" value="NZ_FOOG01000077.1"/>
</dbReference>
<comment type="cofactor">
    <cofactor evidence="8">
        <name>FAD</name>
        <dbReference type="ChEBI" id="CHEBI:57692"/>
    </cofactor>
    <text evidence="8">Binds 1 FAD per subunit.</text>
</comment>
<dbReference type="GO" id="GO:0009416">
    <property type="term" value="P:response to light stimulus"/>
    <property type="evidence" value="ECO:0007669"/>
    <property type="project" value="TreeGrafter"/>
</dbReference>
<dbReference type="PANTHER" id="PTHR11455:SF9">
    <property type="entry name" value="CRYPTOCHROME CIRCADIAN CLOCK 5 ISOFORM X1"/>
    <property type="match status" value="1"/>
</dbReference>
<evidence type="ECO:0000256" key="4">
    <source>
        <dbReference type="ARBA" id="ARBA00022630"/>
    </source>
</evidence>
<dbReference type="GO" id="GO:0071949">
    <property type="term" value="F:FAD binding"/>
    <property type="evidence" value="ECO:0007669"/>
    <property type="project" value="TreeGrafter"/>
</dbReference>
<dbReference type="InterPro" id="IPR006050">
    <property type="entry name" value="DNA_photolyase_N"/>
</dbReference>
<evidence type="ECO:0000313" key="13">
    <source>
        <dbReference type="Proteomes" id="UP000198897"/>
    </source>
</evidence>
<dbReference type="GO" id="GO:0003677">
    <property type="term" value="F:DNA binding"/>
    <property type="evidence" value="ECO:0007669"/>
    <property type="project" value="TreeGrafter"/>
</dbReference>
<feature type="binding site" evidence="8">
    <location>
        <begin position="275"/>
        <end position="282"/>
    </location>
    <ligand>
        <name>FAD</name>
        <dbReference type="ChEBI" id="CHEBI:57692"/>
    </ligand>
</feature>
<feature type="site" description="Electron transfer via tryptophanyl radical" evidence="9">
    <location>
        <position position="306"/>
    </location>
</feature>
<evidence type="ECO:0000256" key="5">
    <source>
        <dbReference type="ARBA" id="ARBA00022827"/>
    </source>
</evidence>
<feature type="site" description="Electron transfer via tryptophanyl radical" evidence="9">
    <location>
        <position position="359"/>
    </location>
</feature>
<keyword evidence="6 10" id="KW-0157">Chromophore</keyword>
<comment type="cofactor">
    <cofactor evidence="1">
        <name>(6R)-5,10-methylene-5,6,7,8-tetrahydrofolate</name>
        <dbReference type="ChEBI" id="CHEBI:15636"/>
    </cofactor>
</comment>
<evidence type="ECO:0000256" key="3">
    <source>
        <dbReference type="ARBA" id="ARBA00014046"/>
    </source>
</evidence>
<comment type="catalytic activity">
    <reaction evidence="7">
        <text>cyclobutadipyrimidine (in DNA) = 2 pyrimidine residues (in DNA).</text>
        <dbReference type="EC" id="4.1.99.3"/>
    </reaction>
</comment>
<evidence type="ECO:0000313" key="12">
    <source>
        <dbReference type="EMBL" id="SFG66684.1"/>
    </source>
</evidence>
<dbReference type="SUPFAM" id="SSF48173">
    <property type="entry name" value="Cryptochrome/photolyase FAD-binding domain"/>
    <property type="match status" value="1"/>
</dbReference>
<evidence type="ECO:0000256" key="10">
    <source>
        <dbReference type="RuleBase" id="RU004182"/>
    </source>
</evidence>
<feature type="binding site" evidence="8">
    <location>
        <position position="223"/>
    </location>
    <ligand>
        <name>FAD</name>
        <dbReference type="ChEBI" id="CHEBI:57692"/>
    </ligand>
</feature>
<dbReference type="Pfam" id="PF00875">
    <property type="entry name" value="DNA_photolyase"/>
    <property type="match status" value="1"/>
</dbReference>
<evidence type="ECO:0000256" key="2">
    <source>
        <dbReference type="ARBA" id="ARBA00013149"/>
    </source>
</evidence>
<dbReference type="OrthoDB" id="9772484at2"/>
<protein>
    <recommendedName>
        <fullName evidence="3">Deoxyribodipyrimidine photo-lyase</fullName>
        <ecNumber evidence="2">4.1.99.3</ecNumber>
    </recommendedName>
</protein>
<dbReference type="GO" id="GO:0003904">
    <property type="term" value="F:deoxyribodipyrimidine photo-lyase activity"/>
    <property type="evidence" value="ECO:0007669"/>
    <property type="project" value="UniProtKB-EC"/>
</dbReference>
<evidence type="ECO:0000256" key="6">
    <source>
        <dbReference type="ARBA" id="ARBA00022991"/>
    </source>
</evidence>
<evidence type="ECO:0000256" key="7">
    <source>
        <dbReference type="ARBA" id="ARBA00033999"/>
    </source>
</evidence>
<evidence type="ECO:0000256" key="9">
    <source>
        <dbReference type="PIRSR" id="PIRSR602081-2"/>
    </source>
</evidence>
<dbReference type="PROSITE" id="PS00394">
    <property type="entry name" value="DNA_PHOTOLYASES_1_1"/>
    <property type="match status" value="1"/>
</dbReference>
<dbReference type="Pfam" id="PF03441">
    <property type="entry name" value="FAD_binding_7"/>
    <property type="match status" value="1"/>
</dbReference>
<dbReference type="EMBL" id="FOOG01000077">
    <property type="protein sequence ID" value="SFG66684.1"/>
    <property type="molecule type" value="Genomic_DNA"/>
</dbReference>
<dbReference type="Gene3D" id="1.25.40.80">
    <property type="match status" value="1"/>
</dbReference>
<dbReference type="InterPro" id="IPR005101">
    <property type="entry name" value="Cryptochr/Photolyase_FAD-bd"/>
</dbReference>
<dbReference type="InterPro" id="IPR036134">
    <property type="entry name" value="Crypto/Photolyase_FAD-like_sf"/>
</dbReference>
<dbReference type="InterPro" id="IPR014729">
    <property type="entry name" value="Rossmann-like_a/b/a_fold"/>
</dbReference>
<keyword evidence="4 8" id="KW-0285">Flavoprotein</keyword>
<dbReference type="EC" id="4.1.99.3" evidence="2"/>
<evidence type="ECO:0000256" key="8">
    <source>
        <dbReference type="PIRSR" id="PIRSR602081-1"/>
    </source>
</evidence>
<accession>A0A1I2TP55</accession>
<dbReference type="Gene3D" id="3.40.50.620">
    <property type="entry name" value="HUPs"/>
    <property type="match status" value="1"/>
</dbReference>
<dbReference type="InterPro" id="IPR002081">
    <property type="entry name" value="Cryptochrome/DNA_photolyase_1"/>
</dbReference>
<keyword evidence="13" id="KW-1185">Reference proteome</keyword>
<dbReference type="PANTHER" id="PTHR11455">
    <property type="entry name" value="CRYPTOCHROME"/>
    <property type="match status" value="1"/>
</dbReference>